<dbReference type="InterPro" id="IPR001448">
    <property type="entry name" value="SASP_alpha/beta-type"/>
</dbReference>
<dbReference type="InterPro" id="IPR050847">
    <property type="entry name" value="SASP_DNA-binding"/>
</dbReference>
<keyword evidence="3" id="KW-1185">Reference proteome</keyword>
<name>A0A0A1MMN9_9BACI</name>
<comment type="function">
    <text evidence="1">SASP are bound to spore DNA. They are double-stranded DNA-binding proteins that cause DNA to change to an a-like conformation. They protect the DNA backbone from chemical and enzymatic cleavage and are thus involved in dormant spore's high resistance to UV light.</text>
</comment>
<proteinExistence type="predicted"/>
<reference evidence="2 3" key="1">
    <citation type="submission" date="2014-11" db="EMBL/GenBank/DDBJ databases">
        <authorList>
            <person name="Urmite Genomes Urmite Genomes"/>
        </authorList>
    </citation>
    <scope>NUCLEOTIDE SEQUENCE [LARGE SCALE GENOMIC DNA]</scope>
    <source>
        <strain evidence="2 3">Oc5</strain>
    </source>
</reference>
<dbReference type="Pfam" id="PF00269">
    <property type="entry name" value="SASP"/>
    <property type="match status" value="1"/>
</dbReference>
<dbReference type="Gene3D" id="6.10.10.80">
    <property type="entry name" value="Small, acid-soluble spore protein, alpha/beta type-like"/>
    <property type="match status" value="1"/>
</dbReference>
<dbReference type="AlphaFoldDB" id="A0A0A1MMN9"/>
<dbReference type="Proteomes" id="UP000040453">
    <property type="component" value="Unassembled WGS sequence"/>
</dbReference>
<sequence>MADKRRNALLVPQAERAVNQMKEEIADEMHVNLGADTTARENGAVGGEMVKRMIQMAEGSIANRKK</sequence>
<dbReference type="EMBL" id="CDGG01000001">
    <property type="protein sequence ID" value="CEI81094.1"/>
    <property type="molecule type" value="Genomic_DNA"/>
</dbReference>
<evidence type="ECO:0000256" key="1">
    <source>
        <dbReference type="ARBA" id="ARBA00003863"/>
    </source>
</evidence>
<organism evidence="2 3">
    <name type="scientific">Oceanobacillus oncorhynchi</name>
    <dbReference type="NCBI Taxonomy" id="545501"/>
    <lineage>
        <taxon>Bacteria</taxon>
        <taxon>Bacillati</taxon>
        <taxon>Bacillota</taxon>
        <taxon>Bacilli</taxon>
        <taxon>Bacillales</taxon>
        <taxon>Bacillaceae</taxon>
        <taxon>Oceanobacillus</taxon>
    </lineage>
</organism>
<dbReference type="PANTHER" id="PTHR36107:SF1">
    <property type="entry name" value="SMALL, ACID-SOLUBLE SPORE PROTEIN A"/>
    <property type="match status" value="1"/>
</dbReference>
<protein>
    <submittedName>
        <fullName evidence="2">Small, acid-soluble spore protein D</fullName>
    </submittedName>
</protein>
<dbReference type="InterPro" id="IPR038300">
    <property type="entry name" value="SASP_sf_alpha/beta"/>
</dbReference>
<evidence type="ECO:0000313" key="2">
    <source>
        <dbReference type="EMBL" id="CEI81094.1"/>
    </source>
</evidence>
<dbReference type="GO" id="GO:0003690">
    <property type="term" value="F:double-stranded DNA binding"/>
    <property type="evidence" value="ECO:0007669"/>
    <property type="project" value="InterPro"/>
</dbReference>
<accession>A0A0A1MMN9</accession>
<dbReference type="PANTHER" id="PTHR36107">
    <property type="entry name" value="SMALL, ACID-SOLUBLE SPORE PROTEIN A"/>
    <property type="match status" value="1"/>
</dbReference>
<dbReference type="GO" id="GO:0006265">
    <property type="term" value="P:DNA topological change"/>
    <property type="evidence" value="ECO:0007669"/>
    <property type="project" value="InterPro"/>
</dbReference>
<dbReference type="STRING" id="545501.BN997_00910"/>
<evidence type="ECO:0000313" key="3">
    <source>
        <dbReference type="Proteomes" id="UP000040453"/>
    </source>
</evidence>
<gene>
    <name evidence="2" type="primary">sspD</name>
    <name evidence="2" type="ORF">BN997_00910</name>
</gene>
<dbReference type="RefSeq" id="WP_042530005.1">
    <property type="nucleotide sequence ID" value="NZ_CAXOIH010000003.1"/>
</dbReference>
<dbReference type="OrthoDB" id="2627848at2"/>